<name>A0A0E9W133_ANGAN</name>
<dbReference type="EMBL" id="GBXM01025379">
    <property type="protein sequence ID" value="JAH83198.1"/>
    <property type="molecule type" value="Transcribed_RNA"/>
</dbReference>
<protein>
    <submittedName>
        <fullName evidence="1">Uncharacterized protein</fullName>
    </submittedName>
</protein>
<reference evidence="1" key="1">
    <citation type="submission" date="2014-11" db="EMBL/GenBank/DDBJ databases">
        <authorList>
            <person name="Amaro Gonzalez C."/>
        </authorList>
    </citation>
    <scope>NUCLEOTIDE SEQUENCE</scope>
</reference>
<accession>A0A0E9W133</accession>
<reference evidence="1" key="2">
    <citation type="journal article" date="2015" name="Fish Shellfish Immunol.">
        <title>Early steps in the European eel (Anguilla anguilla)-Vibrio vulnificus interaction in the gills: Role of the RtxA13 toxin.</title>
        <authorList>
            <person name="Callol A."/>
            <person name="Pajuelo D."/>
            <person name="Ebbesson L."/>
            <person name="Teles M."/>
            <person name="MacKenzie S."/>
            <person name="Amaro C."/>
        </authorList>
    </citation>
    <scope>NUCLEOTIDE SEQUENCE</scope>
</reference>
<evidence type="ECO:0000313" key="1">
    <source>
        <dbReference type="EMBL" id="JAH83198.1"/>
    </source>
</evidence>
<proteinExistence type="predicted"/>
<dbReference type="AlphaFoldDB" id="A0A0E9W133"/>
<organism evidence="1">
    <name type="scientific">Anguilla anguilla</name>
    <name type="common">European freshwater eel</name>
    <name type="synonym">Muraena anguilla</name>
    <dbReference type="NCBI Taxonomy" id="7936"/>
    <lineage>
        <taxon>Eukaryota</taxon>
        <taxon>Metazoa</taxon>
        <taxon>Chordata</taxon>
        <taxon>Craniata</taxon>
        <taxon>Vertebrata</taxon>
        <taxon>Euteleostomi</taxon>
        <taxon>Actinopterygii</taxon>
        <taxon>Neopterygii</taxon>
        <taxon>Teleostei</taxon>
        <taxon>Anguilliformes</taxon>
        <taxon>Anguillidae</taxon>
        <taxon>Anguilla</taxon>
    </lineage>
</organism>
<sequence>MVFVPATVHVYCLIEWVHSKIPSVNSTLNR</sequence>